<dbReference type="InterPro" id="IPR011711">
    <property type="entry name" value="GntR_C"/>
</dbReference>
<keyword evidence="1" id="KW-0805">Transcription regulation</keyword>
<evidence type="ECO:0000256" key="3">
    <source>
        <dbReference type="ARBA" id="ARBA00023163"/>
    </source>
</evidence>
<dbReference type="GO" id="GO:0003677">
    <property type="term" value="F:DNA binding"/>
    <property type="evidence" value="ECO:0007669"/>
    <property type="project" value="UniProtKB-KW"/>
</dbReference>
<protein>
    <recommendedName>
        <fullName evidence="4">HTH gntR-type domain-containing protein</fullName>
    </recommendedName>
</protein>
<dbReference type="SUPFAM" id="SSF48008">
    <property type="entry name" value="GntR ligand-binding domain-like"/>
    <property type="match status" value="1"/>
</dbReference>
<evidence type="ECO:0000256" key="2">
    <source>
        <dbReference type="ARBA" id="ARBA00023125"/>
    </source>
</evidence>
<evidence type="ECO:0000313" key="6">
    <source>
        <dbReference type="Proteomes" id="UP000053176"/>
    </source>
</evidence>
<feature type="domain" description="HTH gntR-type" evidence="4">
    <location>
        <begin position="7"/>
        <end position="74"/>
    </location>
</feature>
<evidence type="ECO:0000259" key="4">
    <source>
        <dbReference type="PROSITE" id="PS50949"/>
    </source>
</evidence>
<dbReference type="PANTHER" id="PTHR43537">
    <property type="entry name" value="TRANSCRIPTIONAL REGULATOR, GNTR FAMILY"/>
    <property type="match status" value="1"/>
</dbReference>
<dbReference type="EMBL" id="LPWA01000164">
    <property type="protein sequence ID" value="KUM23432.1"/>
    <property type="molecule type" value="Genomic_DNA"/>
</dbReference>
<dbReference type="SMART" id="SM00895">
    <property type="entry name" value="FCD"/>
    <property type="match status" value="1"/>
</dbReference>
<dbReference type="PROSITE" id="PS50949">
    <property type="entry name" value="HTH_GNTR"/>
    <property type="match status" value="1"/>
</dbReference>
<reference evidence="5 6" key="1">
    <citation type="submission" date="2015-12" db="EMBL/GenBank/DDBJ databases">
        <title>Draft genome sequence of Mesorhizobium sp. UFLA 01-765, a multitolerant efficient symbiont and plant-growth promoting strain isolated from Zn-mining soil using Leucaena leucocephala as a trap plant.</title>
        <authorList>
            <person name="Rangel W.M."/>
            <person name="Thijs S."/>
            <person name="Longatti S.M."/>
            <person name="Moreira F.M."/>
            <person name="Weyens N."/>
            <person name="Vangronsveld J."/>
            <person name="Van Hamme J.D."/>
            <person name="Bottos E.M."/>
            <person name="Rineau F."/>
        </authorList>
    </citation>
    <scope>NUCLEOTIDE SEQUENCE [LARGE SCALE GENOMIC DNA]</scope>
    <source>
        <strain evidence="5 6">UFLA 01-765</strain>
    </source>
</reference>
<dbReference type="PANTHER" id="PTHR43537:SF20">
    <property type="entry name" value="HTH-TYPE TRANSCRIPTIONAL REPRESSOR GLAR"/>
    <property type="match status" value="1"/>
</dbReference>
<dbReference type="Pfam" id="PF00392">
    <property type="entry name" value="GntR"/>
    <property type="match status" value="1"/>
</dbReference>
<dbReference type="InterPro" id="IPR036390">
    <property type="entry name" value="WH_DNA-bd_sf"/>
</dbReference>
<keyword evidence="3" id="KW-0804">Transcription</keyword>
<dbReference type="Proteomes" id="UP000053176">
    <property type="component" value="Unassembled WGS sequence"/>
</dbReference>
<gene>
    <name evidence="5" type="ORF">AU467_08645</name>
</gene>
<dbReference type="OrthoDB" id="8680240at2"/>
<proteinExistence type="predicted"/>
<dbReference type="InterPro" id="IPR000524">
    <property type="entry name" value="Tscrpt_reg_HTH_GntR"/>
</dbReference>
<keyword evidence="2" id="KW-0238">DNA-binding</keyword>
<dbReference type="Gene3D" id="1.20.120.530">
    <property type="entry name" value="GntR ligand-binding domain-like"/>
    <property type="match status" value="1"/>
</dbReference>
<comment type="caution">
    <text evidence="5">The sequence shown here is derived from an EMBL/GenBank/DDBJ whole genome shotgun (WGS) entry which is preliminary data.</text>
</comment>
<evidence type="ECO:0000313" key="5">
    <source>
        <dbReference type="EMBL" id="KUM23432.1"/>
    </source>
</evidence>
<name>A0A101KMG5_RHILI</name>
<evidence type="ECO:0000256" key="1">
    <source>
        <dbReference type="ARBA" id="ARBA00023015"/>
    </source>
</evidence>
<dbReference type="Gene3D" id="1.10.10.10">
    <property type="entry name" value="Winged helix-like DNA-binding domain superfamily/Winged helix DNA-binding domain"/>
    <property type="match status" value="1"/>
</dbReference>
<sequence length="227" mass="25491">MARPESGSLTAEAYARIRAEILACRLAPGQKLIISDLCEEFEFSLGAVREALARLTSEGLVVSEPRKGFRVAPITEAELRDITRVRATIESLCLENAINNGDLRWETNIVATEFELSRLSLQDPADPARVSEAWAEVHKRFHEALVAACDSPWLLRLRELLFIQSERYRRVSVPLDRAKRDLVSEHREIADAAVSRDVEKATAAIRAHLERTTRILIESDVVKAHEG</sequence>
<dbReference type="SMART" id="SM00345">
    <property type="entry name" value="HTH_GNTR"/>
    <property type="match status" value="1"/>
</dbReference>
<dbReference type="GO" id="GO:0003700">
    <property type="term" value="F:DNA-binding transcription factor activity"/>
    <property type="evidence" value="ECO:0007669"/>
    <property type="project" value="InterPro"/>
</dbReference>
<dbReference type="AlphaFoldDB" id="A0A101KMG5"/>
<accession>A0A101KMG5</accession>
<organism evidence="5 6">
    <name type="scientific">Rhizobium loti</name>
    <name type="common">Mesorhizobium loti</name>
    <dbReference type="NCBI Taxonomy" id="381"/>
    <lineage>
        <taxon>Bacteria</taxon>
        <taxon>Pseudomonadati</taxon>
        <taxon>Pseudomonadota</taxon>
        <taxon>Alphaproteobacteria</taxon>
        <taxon>Hyphomicrobiales</taxon>
        <taxon>Phyllobacteriaceae</taxon>
        <taxon>Mesorhizobium</taxon>
    </lineage>
</organism>
<dbReference type="SUPFAM" id="SSF46785">
    <property type="entry name" value="Winged helix' DNA-binding domain"/>
    <property type="match status" value="1"/>
</dbReference>
<dbReference type="InterPro" id="IPR008920">
    <property type="entry name" value="TF_FadR/GntR_C"/>
</dbReference>
<dbReference type="Pfam" id="PF07729">
    <property type="entry name" value="FCD"/>
    <property type="match status" value="1"/>
</dbReference>
<dbReference type="InterPro" id="IPR036388">
    <property type="entry name" value="WH-like_DNA-bd_sf"/>
</dbReference>
<dbReference type="CDD" id="cd07377">
    <property type="entry name" value="WHTH_GntR"/>
    <property type="match status" value="1"/>
</dbReference>